<evidence type="ECO:0000256" key="1">
    <source>
        <dbReference type="SAM" id="MobiDB-lite"/>
    </source>
</evidence>
<dbReference type="Proteomes" id="UP001458880">
    <property type="component" value="Unassembled WGS sequence"/>
</dbReference>
<name>A0AAW1HVI0_POPJA</name>
<sequence length="452" mass="51274">MMVILLYKRYRRDNERGFFRKRADPDDGTLDESKIDNQLLTAWLNGEPIDRDKAMNIPTVAGCVQKIADTIANIPICLYKYDGEGIKELKEDKRVFLLNNETGDTLDSNQFKRAMVHDYYMGKGGYAYVRWSRSRVRSIHYVEEKNVSFMSNNDPIFKDFTIHVNGKGYYPHQFIMLLRNTKDGMQGKSLVTQNQKLFGTVYEALLFENYLVASGGNKKGFIRATKKLAQEAIDKLKEAWRNLYGNNKENVVVLNDGLEFQEASSTSVELQLNENKKTNADEMCKLFDVPPSILSGKMTEADEKAFIKYCVNNVLAALETALNKSLLLEKEKGSYFFTADTSELTKGDIDKRYSAYEKAIKNGWLQIDEVRTKENMEPLDLDFIKLGLQDVLYDPSTKTIYTPNTDKATKLTEGGEKEGESNLENKASSLTDTSTQLEETAGQSGIETAKNS</sequence>
<dbReference type="AlphaFoldDB" id="A0AAW1HVI0"/>
<proteinExistence type="predicted"/>
<dbReference type="Pfam" id="PF04860">
    <property type="entry name" value="Phage_portal"/>
    <property type="match status" value="1"/>
</dbReference>
<organism evidence="2 3">
    <name type="scientific">Popillia japonica</name>
    <name type="common">Japanese beetle</name>
    <dbReference type="NCBI Taxonomy" id="7064"/>
    <lineage>
        <taxon>Eukaryota</taxon>
        <taxon>Metazoa</taxon>
        <taxon>Ecdysozoa</taxon>
        <taxon>Arthropoda</taxon>
        <taxon>Hexapoda</taxon>
        <taxon>Insecta</taxon>
        <taxon>Pterygota</taxon>
        <taxon>Neoptera</taxon>
        <taxon>Endopterygota</taxon>
        <taxon>Coleoptera</taxon>
        <taxon>Polyphaga</taxon>
        <taxon>Scarabaeiformia</taxon>
        <taxon>Scarabaeidae</taxon>
        <taxon>Rutelinae</taxon>
        <taxon>Popillia</taxon>
    </lineage>
</organism>
<comment type="caution">
    <text evidence="2">The sequence shown here is derived from an EMBL/GenBank/DDBJ whole genome shotgun (WGS) entry which is preliminary data.</text>
</comment>
<dbReference type="InterPro" id="IPR006944">
    <property type="entry name" value="Phage/GTA_portal"/>
</dbReference>
<keyword evidence="3" id="KW-1185">Reference proteome</keyword>
<protein>
    <submittedName>
        <fullName evidence="2">Phage portal protein</fullName>
    </submittedName>
</protein>
<feature type="compositionally biased region" description="Polar residues" evidence="1">
    <location>
        <begin position="422"/>
        <end position="452"/>
    </location>
</feature>
<dbReference type="InterPro" id="IPR006427">
    <property type="entry name" value="Portal_HK97"/>
</dbReference>
<dbReference type="EMBL" id="JASPKY010000881">
    <property type="protein sequence ID" value="KAK9680621.1"/>
    <property type="molecule type" value="Genomic_DNA"/>
</dbReference>
<feature type="region of interest" description="Disordered" evidence="1">
    <location>
        <begin position="403"/>
        <end position="452"/>
    </location>
</feature>
<dbReference type="NCBIfam" id="TIGR01537">
    <property type="entry name" value="portal_HK97"/>
    <property type="match status" value="1"/>
</dbReference>
<accession>A0AAW1HVI0</accession>
<evidence type="ECO:0000313" key="2">
    <source>
        <dbReference type="EMBL" id="KAK9680621.1"/>
    </source>
</evidence>
<gene>
    <name evidence="2" type="ORF">QE152_g38948</name>
</gene>
<feature type="compositionally biased region" description="Basic and acidic residues" evidence="1">
    <location>
        <begin position="407"/>
        <end position="420"/>
    </location>
</feature>
<reference evidence="2 3" key="1">
    <citation type="journal article" date="2024" name="BMC Genomics">
        <title>De novo assembly and annotation of Popillia japonica's genome with initial clues to its potential as an invasive pest.</title>
        <authorList>
            <person name="Cucini C."/>
            <person name="Boschi S."/>
            <person name="Funari R."/>
            <person name="Cardaioli E."/>
            <person name="Iannotti N."/>
            <person name="Marturano G."/>
            <person name="Paoli F."/>
            <person name="Bruttini M."/>
            <person name="Carapelli A."/>
            <person name="Frati F."/>
            <person name="Nardi F."/>
        </authorList>
    </citation>
    <scope>NUCLEOTIDE SEQUENCE [LARGE SCALE GENOMIC DNA]</scope>
    <source>
        <strain evidence="2">DMR45628</strain>
    </source>
</reference>
<evidence type="ECO:0000313" key="3">
    <source>
        <dbReference type="Proteomes" id="UP001458880"/>
    </source>
</evidence>